<keyword evidence="6" id="KW-0472">Membrane</keyword>
<proteinExistence type="inferred from homology"/>
<comment type="subcellular location">
    <subcellularLocation>
        <location evidence="1">Cell membrane</location>
        <topology evidence="1">Multi-pass membrane protein</topology>
    </subcellularLocation>
</comment>
<evidence type="ECO:0000256" key="1">
    <source>
        <dbReference type="ARBA" id="ARBA00004651"/>
    </source>
</evidence>
<evidence type="ECO:0000313" key="7">
    <source>
        <dbReference type="EMBL" id="CDF82849.1"/>
    </source>
</evidence>
<keyword evidence="8" id="KW-1185">Reference proteome</keyword>
<dbReference type="GO" id="GO:0005886">
    <property type="term" value="C:plasma membrane"/>
    <property type="evidence" value="ECO:0007669"/>
    <property type="project" value="UniProtKB-SubCell"/>
</dbReference>
<evidence type="ECO:0000256" key="2">
    <source>
        <dbReference type="ARBA" id="ARBA00006228"/>
    </source>
</evidence>
<evidence type="ECO:0000256" key="4">
    <source>
        <dbReference type="ARBA" id="ARBA00022692"/>
    </source>
</evidence>
<keyword evidence="3" id="KW-1003">Cell membrane</keyword>
<dbReference type="STRING" id="1301098.PKB_1487"/>
<dbReference type="PANTHER" id="PTHR34584:SF1">
    <property type="entry name" value="NA(+)_H(+) ANTIPORTER SUBUNIT E1"/>
    <property type="match status" value="1"/>
</dbReference>
<dbReference type="eggNOG" id="COG1863">
    <property type="taxonomic scope" value="Bacteria"/>
</dbReference>
<dbReference type="GO" id="GO:0008324">
    <property type="term" value="F:monoatomic cation transmembrane transporter activity"/>
    <property type="evidence" value="ECO:0007669"/>
    <property type="project" value="InterPro"/>
</dbReference>
<evidence type="ECO:0000256" key="5">
    <source>
        <dbReference type="ARBA" id="ARBA00022989"/>
    </source>
</evidence>
<dbReference type="InterPro" id="IPR002758">
    <property type="entry name" value="Cation_antiport_E"/>
</dbReference>
<dbReference type="PIRSF" id="PIRSF019239">
    <property type="entry name" value="MrpE"/>
    <property type="match status" value="1"/>
</dbReference>
<dbReference type="PANTHER" id="PTHR34584">
    <property type="entry name" value="NA(+)/H(+) ANTIPORTER SUBUNIT E1"/>
    <property type="match status" value="1"/>
</dbReference>
<dbReference type="RefSeq" id="WP_043250342.1">
    <property type="nucleotide sequence ID" value="NZ_HG322950.1"/>
</dbReference>
<organism evidence="7 8">
    <name type="scientific">Pseudomonas knackmussii (strain DSM 6978 / CCUG 54928 / LMG 23759 / B13)</name>
    <dbReference type="NCBI Taxonomy" id="1301098"/>
    <lineage>
        <taxon>Bacteria</taxon>
        <taxon>Pseudomonadati</taxon>
        <taxon>Pseudomonadota</taxon>
        <taxon>Gammaproteobacteria</taxon>
        <taxon>Pseudomonadales</taxon>
        <taxon>Pseudomonadaceae</taxon>
        <taxon>Pseudomonas</taxon>
    </lineage>
</organism>
<reference evidence="7 8" key="1">
    <citation type="submission" date="2013-03" db="EMBL/GenBank/DDBJ databases">
        <authorList>
            <person name="Linke B."/>
        </authorList>
    </citation>
    <scope>NUCLEOTIDE SEQUENCE [LARGE SCALE GENOMIC DNA]</scope>
    <source>
        <strain evidence="7 8">B13</strain>
    </source>
</reference>
<dbReference type="Pfam" id="PF01899">
    <property type="entry name" value="MNHE"/>
    <property type="match status" value="1"/>
</dbReference>
<evidence type="ECO:0000313" key="8">
    <source>
        <dbReference type="Proteomes" id="UP000025241"/>
    </source>
</evidence>
<keyword evidence="5" id="KW-1133">Transmembrane helix</keyword>
<dbReference type="KEGG" id="pkc:PKB_1487"/>
<dbReference type="Proteomes" id="UP000025241">
    <property type="component" value="Chromosome I"/>
</dbReference>
<dbReference type="PATRIC" id="fig|1301098.3.peg.1479"/>
<evidence type="ECO:0000256" key="3">
    <source>
        <dbReference type="ARBA" id="ARBA00022475"/>
    </source>
</evidence>
<accession>A0A024HE04</accession>
<evidence type="ECO:0000256" key="6">
    <source>
        <dbReference type="ARBA" id="ARBA00023136"/>
    </source>
</evidence>
<sequence length="166" mass="18322">MIRRLLPHPVLSLCLLLGWVLLVNDFSFGHWLLAAFLAVAIPLLCRDMLLAPLRIHRPGLLLRFIGLVLHDIVVANLQVARLVIGPTRKLRPAFVEVPLELREDLPIAILASVITLTPGTVSADLSSDRRSLLVHGLDVPDPQALVADIKARYEAPLKEVFECSPT</sequence>
<dbReference type="EMBL" id="HG322950">
    <property type="protein sequence ID" value="CDF82849.1"/>
    <property type="molecule type" value="Genomic_DNA"/>
</dbReference>
<dbReference type="HOGENOM" id="CLU_086615_4_0_6"/>
<comment type="similarity">
    <text evidence="2">Belongs to the CPA3 antiporters (TC 2.A.63) subunit E family.</text>
</comment>
<name>A0A024HE04_PSEKB</name>
<dbReference type="NCBIfam" id="NF006518">
    <property type="entry name" value="PRK08965.1-2"/>
    <property type="match status" value="1"/>
</dbReference>
<protein>
    <submittedName>
        <fullName evidence="7">Conserved hypothetical membrane protein</fullName>
    </submittedName>
</protein>
<dbReference type="AlphaFoldDB" id="A0A024HE04"/>
<reference evidence="7 8" key="2">
    <citation type="submission" date="2014-05" db="EMBL/GenBank/DDBJ databases">
        <title>Genome sequence of the 3-chlorobenzoate degrading bacterium Pseudomonas knackmussii B13 shows multiple evidence for horizontal gene transfer.</title>
        <authorList>
            <person name="Miyazaki R."/>
            <person name="Bertelli C."/>
            <person name="Falquet L."/>
            <person name="Robinson-Rechavi M."/>
            <person name="Gharib W."/>
            <person name="Roy S."/>
            <person name="Van der Meer J.R."/>
        </authorList>
    </citation>
    <scope>NUCLEOTIDE SEQUENCE [LARGE SCALE GENOMIC DNA]</scope>
    <source>
        <strain evidence="7 8">B13</strain>
    </source>
</reference>
<keyword evidence="4" id="KW-0812">Transmembrane</keyword>
<gene>
    <name evidence="7" type="ORF">PKB_1487</name>
</gene>
<dbReference type="OrthoDB" id="9807187at2"/>